<sequence>MPDETPTKDQMSQIPPSEPPRSRKSALLIGGLIIIVLIGIGTFAYLKTTSQNAPLIYVPINDTLRTGGQADSALSPPIDPSTLPSELITPSDIVYKGAFRLPEPSGGSGWGWSGYAATFYPAGDSTGPNDGYPGSLFATGHDYQQMVSEISIPVPVISKNLEDLNTATTIQPFAEIRGKLFGEQEIPRAGLAYLPPQAGHTTGKLYFSWGQHFEDGSPTHGWSELNLANPEPAGAWYVDGFTSYATNDYLFEIPSDWADTYVQGRRLGTGRFRDGNWSGRGPALFAIGPWQHGNPPKPNTTIDATPLLLYGIQEPGNPEIVNDPEMEMKNFSESDEWSGAEWLTKGDTAALVFFGTKALGETWYGFGNGVVYPTSGDEDEVYPDVPDFPFDQRGWWSEGIQAQMIFYNPADLAAVAQGKIGPHEPQPYATLNLDPYLIDPGFDFVREKRYILGAPAFDREHGLIYLFERRADSEDDLSVVHVFAVQ</sequence>
<dbReference type="Proteomes" id="UP000230154">
    <property type="component" value="Unassembled WGS sequence"/>
</dbReference>
<proteinExistence type="predicted"/>
<protein>
    <submittedName>
        <fullName evidence="3">Uncharacterized protein</fullName>
    </submittedName>
</protein>
<feature type="region of interest" description="Disordered" evidence="1">
    <location>
        <begin position="1"/>
        <end position="22"/>
    </location>
</feature>
<comment type="caution">
    <text evidence="3">The sequence shown here is derived from an EMBL/GenBank/DDBJ whole genome shotgun (WGS) entry which is preliminary data.</text>
</comment>
<keyword evidence="2" id="KW-1133">Transmembrane helix</keyword>
<evidence type="ECO:0000313" key="3">
    <source>
        <dbReference type="EMBL" id="PIR74141.1"/>
    </source>
</evidence>
<organism evidence="3 4">
    <name type="scientific">Candidatus Magasanikbacteria bacterium CG10_big_fil_rev_8_21_14_0_10_47_10</name>
    <dbReference type="NCBI Taxonomy" id="1974652"/>
    <lineage>
        <taxon>Bacteria</taxon>
        <taxon>Candidatus Magasanikiibacteriota</taxon>
    </lineage>
</organism>
<accession>A0A2H0TPR0</accession>
<dbReference type="AlphaFoldDB" id="A0A2H0TPR0"/>
<name>A0A2H0TPR0_9BACT</name>
<evidence type="ECO:0000313" key="4">
    <source>
        <dbReference type="Proteomes" id="UP000230154"/>
    </source>
</evidence>
<dbReference type="EMBL" id="PFCB01000028">
    <property type="protein sequence ID" value="PIR74141.1"/>
    <property type="molecule type" value="Genomic_DNA"/>
</dbReference>
<keyword evidence="2" id="KW-0812">Transmembrane</keyword>
<feature type="transmembrane region" description="Helical" evidence="2">
    <location>
        <begin position="26"/>
        <end position="46"/>
    </location>
</feature>
<evidence type="ECO:0000256" key="2">
    <source>
        <dbReference type="SAM" id="Phobius"/>
    </source>
</evidence>
<reference evidence="4" key="1">
    <citation type="submission" date="2017-09" db="EMBL/GenBank/DDBJ databases">
        <title>Depth-based differentiation of microbial function through sediment-hosted aquifers and enrichment of novel symbionts in the deep terrestrial subsurface.</title>
        <authorList>
            <person name="Probst A.J."/>
            <person name="Ladd B."/>
            <person name="Jarett J.K."/>
            <person name="Geller-Mcgrath D.E."/>
            <person name="Sieber C.M.K."/>
            <person name="Emerson J.B."/>
            <person name="Anantharaman K."/>
            <person name="Thomas B.C."/>
            <person name="Malmstrom R."/>
            <person name="Stieglmeier M."/>
            <person name="Klingl A."/>
            <person name="Woyke T."/>
            <person name="Ryan C.M."/>
            <person name="Banfield J.F."/>
        </authorList>
    </citation>
    <scope>NUCLEOTIDE SEQUENCE [LARGE SCALE GENOMIC DNA]</scope>
</reference>
<evidence type="ECO:0000256" key="1">
    <source>
        <dbReference type="SAM" id="MobiDB-lite"/>
    </source>
</evidence>
<keyword evidence="2" id="KW-0472">Membrane</keyword>
<gene>
    <name evidence="3" type="ORF">COU35_03725</name>
</gene>